<dbReference type="Proteomes" id="UP000178964">
    <property type="component" value="Unassembled WGS sequence"/>
</dbReference>
<comment type="caution">
    <text evidence="7">The sequence shown here is derived from an EMBL/GenBank/DDBJ whole genome shotgun (WGS) entry which is preliminary data.</text>
</comment>
<organism evidence="7 8">
    <name type="scientific">candidate division WWE3 bacterium RIFCSPLOWO2_01_FULL_42_11</name>
    <dbReference type="NCBI Taxonomy" id="1802627"/>
    <lineage>
        <taxon>Bacteria</taxon>
        <taxon>Katanobacteria</taxon>
    </lineage>
</organism>
<evidence type="ECO:0000313" key="7">
    <source>
        <dbReference type="EMBL" id="OGC59237.1"/>
    </source>
</evidence>
<dbReference type="Pfam" id="PF00213">
    <property type="entry name" value="OSCP"/>
    <property type="match status" value="1"/>
</dbReference>
<dbReference type="GO" id="GO:0016020">
    <property type="term" value="C:membrane"/>
    <property type="evidence" value="ECO:0007669"/>
    <property type="project" value="UniProtKB-SubCell"/>
</dbReference>
<gene>
    <name evidence="7" type="ORF">A3A70_00930</name>
</gene>
<dbReference type="PANTHER" id="PTHR11910">
    <property type="entry name" value="ATP SYNTHASE DELTA CHAIN"/>
    <property type="match status" value="1"/>
</dbReference>
<dbReference type="AlphaFoldDB" id="A0A1F4VPW4"/>
<evidence type="ECO:0000256" key="6">
    <source>
        <dbReference type="ARBA" id="ARBA00023310"/>
    </source>
</evidence>
<dbReference type="GO" id="GO:0046933">
    <property type="term" value="F:proton-transporting ATP synthase activity, rotational mechanism"/>
    <property type="evidence" value="ECO:0007669"/>
    <property type="project" value="InterPro"/>
</dbReference>
<sequence>MPDKLMNNLLTLARNKPELDALTDSLQGLIVKLHHVEDYKLTATDTLLLKQIGLTAEELKKVTPAQLNQLDEIYEGSEKIMIETAIELDPVSLGKLKVGVSKLTNFKNLSLEIKVNREIIGGAIITYAGKTLDYSLRTSLIETLKTYSFKNKESKI</sequence>
<keyword evidence="6" id="KW-0066">ATP synthesis</keyword>
<evidence type="ECO:0000256" key="2">
    <source>
        <dbReference type="ARBA" id="ARBA00022448"/>
    </source>
</evidence>
<proteinExistence type="predicted"/>
<comment type="subcellular location">
    <subcellularLocation>
        <location evidence="1">Membrane</location>
    </subcellularLocation>
</comment>
<dbReference type="EMBL" id="MEVK01000020">
    <property type="protein sequence ID" value="OGC59237.1"/>
    <property type="molecule type" value="Genomic_DNA"/>
</dbReference>
<dbReference type="STRING" id="1802627.A3A70_00930"/>
<keyword evidence="5" id="KW-0472">Membrane</keyword>
<name>A0A1F4VPW4_UNCKA</name>
<evidence type="ECO:0000256" key="1">
    <source>
        <dbReference type="ARBA" id="ARBA00004370"/>
    </source>
</evidence>
<evidence type="ECO:0000313" key="8">
    <source>
        <dbReference type="Proteomes" id="UP000178964"/>
    </source>
</evidence>
<keyword evidence="3" id="KW-0375">Hydrogen ion transport</keyword>
<evidence type="ECO:0000256" key="3">
    <source>
        <dbReference type="ARBA" id="ARBA00022781"/>
    </source>
</evidence>
<evidence type="ECO:0000256" key="4">
    <source>
        <dbReference type="ARBA" id="ARBA00023065"/>
    </source>
</evidence>
<reference evidence="7 8" key="1">
    <citation type="journal article" date="2016" name="Nat. Commun.">
        <title>Thousands of microbial genomes shed light on interconnected biogeochemical processes in an aquifer system.</title>
        <authorList>
            <person name="Anantharaman K."/>
            <person name="Brown C.T."/>
            <person name="Hug L.A."/>
            <person name="Sharon I."/>
            <person name="Castelle C.J."/>
            <person name="Probst A.J."/>
            <person name="Thomas B.C."/>
            <person name="Singh A."/>
            <person name="Wilkins M.J."/>
            <person name="Karaoz U."/>
            <person name="Brodie E.L."/>
            <person name="Williams K.H."/>
            <person name="Hubbard S.S."/>
            <person name="Banfield J.F."/>
        </authorList>
    </citation>
    <scope>NUCLEOTIDE SEQUENCE [LARGE SCALE GENOMIC DNA]</scope>
</reference>
<protein>
    <submittedName>
        <fullName evidence="7">Uncharacterized protein</fullName>
    </submittedName>
</protein>
<keyword evidence="2" id="KW-0813">Transport</keyword>
<dbReference type="InterPro" id="IPR000711">
    <property type="entry name" value="ATPase_OSCP/dsu"/>
</dbReference>
<dbReference type="PRINTS" id="PR00125">
    <property type="entry name" value="ATPASEDELTA"/>
</dbReference>
<keyword evidence="4" id="KW-0406">Ion transport</keyword>
<evidence type="ECO:0000256" key="5">
    <source>
        <dbReference type="ARBA" id="ARBA00023136"/>
    </source>
</evidence>
<accession>A0A1F4VPW4</accession>